<evidence type="ECO:0000313" key="2">
    <source>
        <dbReference type="EMBL" id="TXE25653.1"/>
    </source>
</evidence>
<evidence type="ECO:0000256" key="1">
    <source>
        <dbReference type="SAM" id="MobiDB-lite"/>
    </source>
</evidence>
<dbReference type="EMBL" id="VOUQ01000024">
    <property type="protein sequence ID" value="TXE25653.1"/>
    <property type="molecule type" value="Genomic_DNA"/>
</dbReference>
<dbReference type="RefSeq" id="WP_147882736.1">
    <property type="nucleotide sequence ID" value="NZ_VOUQ01000024.1"/>
</dbReference>
<proteinExistence type="predicted"/>
<accession>A0A5C7BNF0</accession>
<name>A0A5C7BNF0_SERMA</name>
<evidence type="ECO:0000313" key="3">
    <source>
        <dbReference type="Proteomes" id="UP000321126"/>
    </source>
</evidence>
<protein>
    <submittedName>
        <fullName evidence="2">Uncharacterized protein</fullName>
    </submittedName>
</protein>
<feature type="region of interest" description="Disordered" evidence="1">
    <location>
        <begin position="55"/>
        <end position="78"/>
    </location>
</feature>
<dbReference type="AlphaFoldDB" id="A0A5C7BNF0"/>
<comment type="caution">
    <text evidence="2">The sequence shown here is derived from an EMBL/GenBank/DDBJ whole genome shotgun (WGS) entry which is preliminary data.</text>
</comment>
<dbReference type="Proteomes" id="UP000321126">
    <property type="component" value="Unassembled WGS sequence"/>
</dbReference>
<organism evidence="2 3">
    <name type="scientific">Serratia marcescens</name>
    <dbReference type="NCBI Taxonomy" id="615"/>
    <lineage>
        <taxon>Bacteria</taxon>
        <taxon>Pseudomonadati</taxon>
        <taxon>Pseudomonadota</taxon>
        <taxon>Gammaproteobacteria</taxon>
        <taxon>Enterobacterales</taxon>
        <taxon>Yersiniaceae</taxon>
        <taxon>Serratia</taxon>
    </lineage>
</organism>
<feature type="compositionally biased region" description="Acidic residues" evidence="1">
    <location>
        <begin position="55"/>
        <end position="69"/>
    </location>
</feature>
<gene>
    <name evidence="2" type="ORF">FOT62_23775</name>
</gene>
<reference evidence="2 3" key="1">
    <citation type="submission" date="2019-07" db="EMBL/GenBank/DDBJ databases">
        <title>Serratia strains were isolated from fresh produce.</title>
        <authorList>
            <person name="Cho G.-S."/>
            <person name="Stein M."/>
            <person name="Lee W."/>
            <person name="Suh S.H."/>
            <person name="Franz C.M.A.P."/>
        </authorList>
    </citation>
    <scope>NUCLEOTIDE SEQUENCE [LARGE SCALE GENOMIC DNA]</scope>
    <source>
        <strain evidence="2 3">S16</strain>
    </source>
</reference>
<sequence length="78" mass="8479">MTVLRQFVERLHNLERNNIGRPGERGDNYGANAATRQGVTMLIIRLYGSPIVIGEEEEPHDDAPDDAEDVAAAGSFAA</sequence>